<reference evidence="2" key="1">
    <citation type="journal article" date="2021" name="Genes Genomics">
        <title>Comparative genomic analysis of Mycoplasma anatis strains.</title>
        <authorList>
            <person name="Zhou Q."/>
            <person name="Mai K."/>
            <person name="Yang D."/>
            <person name="Liu J."/>
            <person name="Yan Z."/>
            <person name="Luo C."/>
            <person name="Tan Y."/>
            <person name="Cao S."/>
            <person name="Zhou Q."/>
            <person name="Chen L."/>
            <person name="Chen F."/>
        </authorList>
    </citation>
    <scope>NUCLEOTIDE SEQUENCE</scope>
    <source>
        <strain evidence="2">DP07</strain>
    </source>
</reference>
<dbReference type="SMART" id="SM00479">
    <property type="entry name" value="EXOIII"/>
    <property type="match status" value="1"/>
</dbReference>
<keyword evidence="2" id="KW-0808">Transferase</keyword>
<dbReference type="InterPro" id="IPR000212">
    <property type="entry name" value="DNA_helicase_UvrD/REP"/>
</dbReference>
<dbReference type="PANTHER" id="PTHR11070">
    <property type="entry name" value="UVRD / RECB / PCRA DNA HELICASE FAMILY MEMBER"/>
    <property type="match status" value="1"/>
</dbReference>
<dbReference type="Pfam" id="PF00929">
    <property type="entry name" value="RNase_T"/>
    <property type="match status" value="1"/>
</dbReference>
<feature type="domain" description="Exonuclease" evidence="1">
    <location>
        <begin position="781"/>
        <end position="945"/>
    </location>
</feature>
<dbReference type="Pfam" id="PF13245">
    <property type="entry name" value="AAA_19"/>
    <property type="match status" value="1"/>
</dbReference>
<dbReference type="Proteomes" id="UP000746160">
    <property type="component" value="Unassembled WGS sequence"/>
</dbReference>
<evidence type="ECO:0000313" key="3">
    <source>
        <dbReference type="Proteomes" id="UP000746160"/>
    </source>
</evidence>
<protein>
    <submittedName>
        <fullName evidence="2">DNA polymerase III PolC-type</fullName>
        <ecNumber evidence="2">2.7.7.7</ecNumber>
    </submittedName>
</protein>
<sequence length="963" mass="113718">MEVLSDFIVSDDIKKIESDINQGYNVKVNSVAGSGKTTTALILTNLFKNKKILLLTYNNHLMNETRIRTLKYKVKNLDVYTIHGFAGYVTNSLVKNDESLIKMLAKELSESDKYKLNYDLIILDECQDFTPLYFDIVTKFLNAMANPNYQLIIFGDERQCIYGFMEADSRYLTLADKIFINNHKWTTRELKNSYRVKEEVCEFVNKIYGKSIIKSVRESKDRKLVKDKVKYCYWYSNDSHSYVQVAEMIVEKILKDGEEEVFIIAPSISKNFYISQLIEDIKLILNEKYNKDIYFFITKNDLDRINDKDLIKNKLVISTIHQTKGMERKNVFLFNFDASYYKFGKKERTSIPDNEIYVALTRASSKLYIMHDIANEYLDFIDKKWLNSSSYVEEMNLTIYNNIKISNKTNIDVNKQFAIVTDMVKFLPLSIIEKAKEMFDYKIYENFLKLNKNEIEIFKEIPYKIELSSSSKSIYEEVQTIIGSSLSTIFLALKKRRKFKREFNKLLKINMIFNNSYFVRYILSNKYYFSSLIHKVIKKNASVNDLSYISFVFNWILTQDKVSMMQIKHEDCTFLTEAIINEVVKILKKVIKNTKLLEYLVTTKINDTLILGKIDKIDKRKKIVYELKFVNELSTEHILQLIFYKYLLCQENMKYAKFSYVLYNIKNNSAIELKVSVENTKKIIEMIFEYKKNNKLTEITDEEFIQKCLGNNVVDIKSYNIDTITNLINPNLNYNLSIVKTNTKQKLPKHTIKSKDNSKLSNKYEYTIKQFMNLRCNLPTNFVIIDFETWDSRNNPVQISFIVVKNYKYFESFNFYLKPNREKINPFSYNAANVSESHLLEAKTLDYHWSKISEFFTEDYIFVAHNAPFDAAVLANELKLRGIEVPNMIIFDTLTYFKNKLPTLQKWNLESLCEHFNIQGIHHNAQSDVKMLSKLILKVTTWEEFTNDYLSYAKKIRFLKRYD</sequence>
<dbReference type="GO" id="GO:0003677">
    <property type="term" value="F:DNA binding"/>
    <property type="evidence" value="ECO:0007669"/>
    <property type="project" value="InterPro"/>
</dbReference>
<dbReference type="GO" id="GO:0043138">
    <property type="term" value="F:3'-5' DNA helicase activity"/>
    <property type="evidence" value="ECO:0007669"/>
    <property type="project" value="TreeGrafter"/>
</dbReference>
<dbReference type="EMBL" id="JABZFG010000005">
    <property type="protein sequence ID" value="MBW0602711.1"/>
    <property type="molecule type" value="Genomic_DNA"/>
</dbReference>
<evidence type="ECO:0000313" key="2">
    <source>
        <dbReference type="EMBL" id="MBW0602711.1"/>
    </source>
</evidence>
<name>A0A9Q3L9D2_9BACT</name>
<keyword evidence="2" id="KW-0548">Nucleotidyltransferase</keyword>
<dbReference type="GO" id="GO:0003887">
    <property type="term" value="F:DNA-directed DNA polymerase activity"/>
    <property type="evidence" value="ECO:0007669"/>
    <property type="project" value="UniProtKB-EC"/>
</dbReference>
<dbReference type="RefSeq" id="WP_218675394.1">
    <property type="nucleotide sequence ID" value="NZ_JABZEW010000001.1"/>
</dbReference>
<evidence type="ECO:0000259" key="1">
    <source>
        <dbReference type="SMART" id="SM00479"/>
    </source>
</evidence>
<accession>A0A9Q3L9D2</accession>
<dbReference type="GO" id="GO:0005524">
    <property type="term" value="F:ATP binding"/>
    <property type="evidence" value="ECO:0007669"/>
    <property type="project" value="InterPro"/>
</dbReference>
<organism evidence="2 3">
    <name type="scientific">Mycoplasmopsis anatis</name>
    <dbReference type="NCBI Taxonomy" id="171279"/>
    <lineage>
        <taxon>Bacteria</taxon>
        <taxon>Bacillati</taxon>
        <taxon>Mycoplasmatota</taxon>
        <taxon>Mycoplasmoidales</taxon>
        <taxon>Metamycoplasmataceae</taxon>
        <taxon>Mycoplasmopsis</taxon>
    </lineage>
</organism>
<gene>
    <name evidence="2" type="primary">polC</name>
    <name evidence="2" type="ORF">MADP07_00440</name>
</gene>
<dbReference type="GO" id="GO:0004527">
    <property type="term" value="F:exonuclease activity"/>
    <property type="evidence" value="ECO:0007669"/>
    <property type="project" value="UniProtKB-ARBA"/>
</dbReference>
<dbReference type="PANTHER" id="PTHR11070:SF66">
    <property type="entry name" value="UVRD-LIKE HELICASE C-TERMINAL DOMAIN-CONTAINING PROTEIN"/>
    <property type="match status" value="1"/>
</dbReference>
<dbReference type="AlphaFoldDB" id="A0A9Q3L9D2"/>
<dbReference type="EC" id="2.7.7.7" evidence="2"/>
<dbReference type="InterPro" id="IPR027785">
    <property type="entry name" value="UvrD-like_helicase_C"/>
</dbReference>
<dbReference type="GO" id="GO:0000725">
    <property type="term" value="P:recombinational repair"/>
    <property type="evidence" value="ECO:0007669"/>
    <property type="project" value="TreeGrafter"/>
</dbReference>
<proteinExistence type="predicted"/>
<comment type="caution">
    <text evidence="2">The sequence shown here is derived from an EMBL/GenBank/DDBJ whole genome shotgun (WGS) entry which is preliminary data.</text>
</comment>
<dbReference type="InterPro" id="IPR013520">
    <property type="entry name" value="Ribonucl_H"/>
</dbReference>
<dbReference type="Pfam" id="PF13538">
    <property type="entry name" value="UvrD_C_2"/>
    <property type="match status" value="1"/>
</dbReference>